<dbReference type="RefSeq" id="WP_131483106.1">
    <property type="nucleotide sequence ID" value="NZ_SJDL01000031.1"/>
</dbReference>
<protein>
    <submittedName>
        <fullName evidence="2">Initiation factor 2B</fullName>
    </submittedName>
</protein>
<evidence type="ECO:0000313" key="2">
    <source>
        <dbReference type="EMBL" id="TBW51251.1"/>
    </source>
</evidence>
<keyword evidence="3" id="KW-1185">Reference proteome</keyword>
<dbReference type="Gene3D" id="3.40.50.10470">
    <property type="entry name" value="Translation initiation factor eif-2b, domain 2"/>
    <property type="match status" value="1"/>
</dbReference>
<comment type="similarity">
    <text evidence="1">Belongs to the eIF-2B alpha/beta/delta subunits family.</text>
</comment>
<dbReference type="Proteomes" id="UP000313645">
    <property type="component" value="Unassembled WGS sequence"/>
</dbReference>
<dbReference type="PANTHER" id="PTHR43475">
    <property type="entry name" value="METHYLTHIORIBOSE-1-PHOSPHATE ISOMERASE"/>
    <property type="match status" value="1"/>
</dbReference>
<dbReference type="InterPro" id="IPR000649">
    <property type="entry name" value="IF-2B-related"/>
</dbReference>
<dbReference type="PANTHER" id="PTHR43475:SF1">
    <property type="entry name" value="METHYLTHIORIBOSE-1-PHOSPHATE ISOMERASE"/>
    <property type="match status" value="1"/>
</dbReference>
<keyword evidence="2" id="KW-0648">Protein biosynthesis</keyword>
<name>A0ABY1ZGJ4_9GAMM</name>
<dbReference type="EMBL" id="SJDL01000031">
    <property type="protein sequence ID" value="TBW51251.1"/>
    <property type="molecule type" value="Genomic_DNA"/>
</dbReference>
<sequence>MKRPAFIVQLEQDQSSGASQLTLEALRGLDDYLASGPDPSVDQLNELADTLAEARPSMVPLGNAIRRWLAAIDLTLTGDELRRQARGATQAIYLDLSQAGRNTARHAVDLVSPGTVIMTHSRSGTVMQLFRALVDRQRPFSVVCTLSGPGNEGRQVAAELADLGVPVTLITDAEMGLFMPHVDLNLTGCDCWLADHHFLNKTGTYLQALAARDLGKPFWVLADGFRDSPLTRASVTLEEMDPAELAPIDNRNIRIHNVYFEPIPAALISGRVTENGLEPNAAAVTGANRTTR</sequence>
<accession>A0ABY1ZGJ4</accession>
<proteinExistence type="inferred from homology"/>
<dbReference type="InterPro" id="IPR042529">
    <property type="entry name" value="IF_2B-like_C"/>
</dbReference>
<evidence type="ECO:0000256" key="1">
    <source>
        <dbReference type="RuleBase" id="RU003814"/>
    </source>
</evidence>
<dbReference type="InterPro" id="IPR037171">
    <property type="entry name" value="NagB/RpiA_transferase-like"/>
</dbReference>
<organism evidence="2 3">
    <name type="scientific">Marinobacter halodurans</name>
    <dbReference type="NCBI Taxonomy" id="2528979"/>
    <lineage>
        <taxon>Bacteria</taxon>
        <taxon>Pseudomonadati</taxon>
        <taxon>Pseudomonadota</taxon>
        <taxon>Gammaproteobacteria</taxon>
        <taxon>Pseudomonadales</taxon>
        <taxon>Marinobacteraceae</taxon>
        <taxon>Marinobacter</taxon>
    </lineage>
</organism>
<dbReference type="Gene3D" id="1.20.120.420">
    <property type="entry name" value="translation initiation factor eif-2b, domain 1"/>
    <property type="match status" value="1"/>
</dbReference>
<dbReference type="InterPro" id="IPR027363">
    <property type="entry name" value="M1Pi_N"/>
</dbReference>
<reference evidence="2 3" key="1">
    <citation type="submission" date="2019-02" db="EMBL/GenBank/DDBJ databases">
        <title>Marinobacter halodurans sp. nov., a marine bacterium isolated from sea tidal flat.</title>
        <authorList>
            <person name="Yoo Y."/>
            <person name="Lee D.W."/>
            <person name="Kim B.S."/>
            <person name="Kim J.-J."/>
        </authorList>
    </citation>
    <scope>NUCLEOTIDE SEQUENCE [LARGE SCALE GENOMIC DNA]</scope>
    <source>
        <strain evidence="2 3">YJ-S3-2</strain>
    </source>
</reference>
<dbReference type="SUPFAM" id="SSF100950">
    <property type="entry name" value="NagB/RpiA/CoA transferase-like"/>
    <property type="match status" value="1"/>
</dbReference>
<dbReference type="Pfam" id="PF01008">
    <property type="entry name" value="IF-2B"/>
    <property type="match status" value="1"/>
</dbReference>
<keyword evidence="2" id="KW-0396">Initiation factor</keyword>
<evidence type="ECO:0000313" key="3">
    <source>
        <dbReference type="Proteomes" id="UP000313645"/>
    </source>
</evidence>
<dbReference type="GO" id="GO:0003743">
    <property type="term" value="F:translation initiation factor activity"/>
    <property type="evidence" value="ECO:0007669"/>
    <property type="project" value="UniProtKB-KW"/>
</dbReference>
<comment type="caution">
    <text evidence="2">The sequence shown here is derived from an EMBL/GenBank/DDBJ whole genome shotgun (WGS) entry which is preliminary data.</text>
</comment>
<gene>
    <name evidence="2" type="ORF">EZI54_17145</name>
</gene>